<dbReference type="RefSeq" id="WP_257499337.1">
    <property type="nucleotide sequence ID" value="NZ_CP102382.1"/>
</dbReference>
<reference evidence="2 3" key="1">
    <citation type="submission" date="2022-08" db="EMBL/GenBank/DDBJ databases">
        <title>Myroides zhujiangensis sp. nov., a novel bacterium isolated from sediment in the Pearl River Estuary.</title>
        <authorList>
            <person name="Cui L."/>
        </authorList>
    </citation>
    <scope>NUCLEOTIDE SEQUENCE [LARGE SCALE GENOMIC DNA]</scope>
    <source>
        <strain evidence="2 3">SCSIO 72103</strain>
    </source>
</reference>
<dbReference type="Pfam" id="PF05751">
    <property type="entry name" value="FixH"/>
    <property type="match status" value="1"/>
</dbReference>
<accession>A0ABY5NS75</accession>
<dbReference type="Proteomes" id="UP001317001">
    <property type="component" value="Chromosome"/>
</dbReference>
<dbReference type="EMBL" id="CP102382">
    <property type="protein sequence ID" value="UUV21411.1"/>
    <property type="molecule type" value="Genomic_DNA"/>
</dbReference>
<feature type="transmembrane region" description="Helical" evidence="1">
    <location>
        <begin position="6"/>
        <end position="25"/>
    </location>
</feature>
<keyword evidence="3" id="KW-1185">Reference proteome</keyword>
<organism evidence="2 3">
    <name type="scientific">Paenimyroides aestuarii</name>
    <dbReference type="NCBI Taxonomy" id="2968490"/>
    <lineage>
        <taxon>Bacteria</taxon>
        <taxon>Pseudomonadati</taxon>
        <taxon>Bacteroidota</taxon>
        <taxon>Flavobacteriia</taxon>
        <taxon>Flavobacteriales</taxon>
        <taxon>Flavobacteriaceae</taxon>
        <taxon>Paenimyroides</taxon>
    </lineage>
</organism>
<protein>
    <submittedName>
        <fullName evidence="2">FixH family protein</fullName>
    </submittedName>
</protein>
<keyword evidence="1" id="KW-0472">Membrane</keyword>
<evidence type="ECO:0000313" key="2">
    <source>
        <dbReference type="EMBL" id="UUV21411.1"/>
    </source>
</evidence>
<proteinExistence type="predicted"/>
<name>A0ABY5NS75_9FLAO</name>
<keyword evidence="1" id="KW-1133">Transmembrane helix</keyword>
<dbReference type="InterPro" id="IPR008620">
    <property type="entry name" value="FixH"/>
</dbReference>
<gene>
    <name evidence="2" type="ORF">NPX36_13960</name>
</gene>
<evidence type="ECO:0000313" key="3">
    <source>
        <dbReference type="Proteomes" id="UP001317001"/>
    </source>
</evidence>
<sequence length="148" mass="17181">MKFNWGTGIVIGIAAFMIFILQYVIRVQMDARYDNELVTEQYYQKETEVNSNYSKQQNANKLADAFQIKTTSQGIAIYFPKDFNPQEIKGTVSLYRPSNQAFDQTIPIELSSNYLLIPKSRLIDGRWDISIDFSYKGTDYLKQQTLHL</sequence>
<keyword evidence="1" id="KW-0812">Transmembrane</keyword>
<evidence type="ECO:0000256" key="1">
    <source>
        <dbReference type="SAM" id="Phobius"/>
    </source>
</evidence>